<dbReference type="STRING" id="522306.CAP2UW1_2366"/>
<dbReference type="OrthoDB" id="361281at2"/>
<dbReference type="NCBIfam" id="TIGR01552">
    <property type="entry name" value="phd_fam"/>
    <property type="match status" value="1"/>
</dbReference>
<dbReference type="Gene3D" id="3.40.1620.10">
    <property type="entry name" value="YefM-like domain"/>
    <property type="match status" value="1"/>
</dbReference>
<organism evidence="3">
    <name type="scientific">Accumulibacter regalis</name>
    <dbReference type="NCBI Taxonomy" id="522306"/>
    <lineage>
        <taxon>Bacteria</taxon>
        <taxon>Pseudomonadati</taxon>
        <taxon>Pseudomonadota</taxon>
        <taxon>Betaproteobacteria</taxon>
        <taxon>Candidatus Accumulibacter</taxon>
    </lineage>
</organism>
<dbReference type="KEGG" id="app:CAP2UW1_2366"/>
<reference evidence="3" key="2">
    <citation type="submission" date="2009-09" db="EMBL/GenBank/DDBJ databases">
        <title>Complete sequence of chromosome of Candidatus Accumulibacter phosphatis clade IIA str. UW-1.</title>
        <authorList>
            <consortium name="US DOE Joint Genome Institute"/>
            <person name="Martin H.G."/>
            <person name="Ivanova N."/>
            <person name="Kunin V."/>
            <person name="Warnecke F."/>
            <person name="Barry K."/>
            <person name="He S."/>
            <person name="Salamov A."/>
            <person name="Szeto E."/>
            <person name="Dalin E."/>
            <person name="Pangilinan J.L."/>
            <person name="Lapidus A."/>
            <person name="Lowry S."/>
            <person name="Kyrpides N.C."/>
            <person name="McMahon K.D."/>
            <person name="Hugenholtz P."/>
        </authorList>
    </citation>
    <scope>NUCLEOTIDE SEQUENCE [LARGE SCALE GENOMIC DNA]</scope>
    <source>
        <strain evidence="3">UW-1</strain>
    </source>
</reference>
<dbReference type="AlphaFoldDB" id="C7RQ70"/>
<dbReference type="HOGENOM" id="CLU_163140_1_3_4"/>
<evidence type="ECO:0000313" key="3">
    <source>
        <dbReference type="EMBL" id="ACV35656.1"/>
    </source>
</evidence>
<dbReference type="InterPro" id="IPR036165">
    <property type="entry name" value="YefM-like_sf"/>
</dbReference>
<evidence type="ECO:0000256" key="1">
    <source>
        <dbReference type="ARBA" id="ARBA00009981"/>
    </source>
</evidence>
<dbReference type="SUPFAM" id="SSF143120">
    <property type="entry name" value="YefM-like"/>
    <property type="match status" value="1"/>
</dbReference>
<reference evidence="3" key="1">
    <citation type="submission" date="2009-08" db="EMBL/GenBank/DDBJ databases">
        <authorList>
            <consortium name="US DOE Joint Genome Institute"/>
            <person name="Lucas S."/>
            <person name="Copeland A."/>
            <person name="Lapidus A."/>
            <person name="Glavina del Rio T."/>
            <person name="Dalin E."/>
            <person name="Tice H."/>
            <person name="Bruce D."/>
            <person name="Barry K."/>
            <person name="Pitluck S."/>
            <person name="Lowry S."/>
            <person name="Larimer F."/>
            <person name="Land M."/>
            <person name="Hauser L."/>
            <person name="Kyrpides N."/>
            <person name="Ivanova N."/>
            <person name="McMahon K.D."/>
            <person name="Hugenholtz P."/>
        </authorList>
    </citation>
    <scope>NUCLEOTIDE SEQUENCE</scope>
    <source>
        <strain evidence="3">UW-1</strain>
    </source>
</reference>
<dbReference type="InterPro" id="IPR006442">
    <property type="entry name" value="Antitoxin_Phd/YefM"/>
</dbReference>
<dbReference type="eggNOG" id="COG2161">
    <property type="taxonomic scope" value="Bacteria"/>
</dbReference>
<proteinExistence type="inferred from homology"/>
<accession>C7RQ70</accession>
<comment type="function">
    <text evidence="2">Antitoxin component of a type II toxin-antitoxin (TA) system.</text>
</comment>
<dbReference type="EMBL" id="CP001715">
    <property type="protein sequence ID" value="ACV35656.1"/>
    <property type="molecule type" value="Genomic_DNA"/>
</dbReference>
<comment type="similarity">
    <text evidence="1 2">Belongs to the phD/YefM antitoxin family.</text>
</comment>
<sequence>MRIWPVQDAKARFSELLDACVVDGPQMVSRRGAETAVLVPVDEWRRLQATARPSLKQLLLSNTGCADVLTPPRQVARRRGVPELG</sequence>
<name>C7RQ70_ACCRE</name>
<dbReference type="Pfam" id="PF02604">
    <property type="entry name" value="PhdYeFM_antitox"/>
    <property type="match status" value="1"/>
</dbReference>
<protein>
    <recommendedName>
        <fullName evidence="2">Antitoxin</fullName>
    </recommendedName>
</protein>
<gene>
    <name evidence="3" type="ordered locus">CAP2UW1_2366</name>
</gene>
<evidence type="ECO:0000256" key="2">
    <source>
        <dbReference type="RuleBase" id="RU362080"/>
    </source>
</evidence>